<reference evidence="8" key="3">
    <citation type="submission" date="2018-04" db="EMBL/GenBank/DDBJ databases">
        <authorList>
            <person name="Sheh A."/>
            <person name="Shen Z."/>
            <person name="Mannion A.J."/>
            <person name="Fox J.G."/>
        </authorList>
    </citation>
    <scope>NUCLEOTIDE SEQUENCE</scope>
    <source>
        <strain evidence="8">MIT 97-6194</strain>
    </source>
</reference>
<dbReference type="Gene3D" id="1.10.287.950">
    <property type="entry name" value="Methyl-accepting chemotaxis protein"/>
    <property type="match status" value="1"/>
</dbReference>
<keyword evidence="9" id="KW-1185">Reference proteome</keyword>
<dbReference type="InterPro" id="IPR004089">
    <property type="entry name" value="MCPsignal_dom"/>
</dbReference>
<evidence type="ECO:0000256" key="2">
    <source>
        <dbReference type="ARBA" id="ARBA00029447"/>
    </source>
</evidence>
<dbReference type="Proteomes" id="UP000477070">
    <property type="component" value="Unassembled WGS sequence"/>
</dbReference>
<evidence type="ECO:0000259" key="6">
    <source>
        <dbReference type="PROSITE" id="PS50885"/>
    </source>
</evidence>
<accession>A0A347VTQ9</accession>
<dbReference type="AlphaFoldDB" id="A0A347VTQ9"/>
<protein>
    <submittedName>
        <fullName evidence="8">Methyl-accepting chemotaxis protein</fullName>
    </submittedName>
</protein>
<dbReference type="OrthoDB" id="5348717at2"/>
<comment type="caution">
    <text evidence="8">The sequence shown here is derived from an EMBL/GenBank/DDBJ whole genome shotgun (WGS) entry which is preliminary data.</text>
</comment>
<keyword evidence="4" id="KW-0812">Transmembrane</keyword>
<evidence type="ECO:0000256" key="3">
    <source>
        <dbReference type="PROSITE-ProRule" id="PRU00284"/>
    </source>
</evidence>
<dbReference type="GO" id="GO:0016020">
    <property type="term" value="C:membrane"/>
    <property type="evidence" value="ECO:0007669"/>
    <property type="project" value="InterPro"/>
</dbReference>
<evidence type="ECO:0000313" key="7">
    <source>
        <dbReference type="EMBL" id="MWV69719.1"/>
    </source>
</evidence>
<dbReference type="EMBL" id="QBIU01000001">
    <property type="protein sequence ID" value="MWV69719.1"/>
    <property type="molecule type" value="Genomic_DNA"/>
</dbReference>
<dbReference type="SUPFAM" id="SSF58104">
    <property type="entry name" value="Methyl-accepting chemotaxis protein (MCP) signaling domain"/>
    <property type="match status" value="1"/>
</dbReference>
<evidence type="ECO:0000259" key="5">
    <source>
        <dbReference type="PROSITE" id="PS50111"/>
    </source>
</evidence>
<dbReference type="PROSITE" id="PS50111">
    <property type="entry name" value="CHEMOTAXIS_TRANSDUC_2"/>
    <property type="match status" value="1"/>
</dbReference>
<evidence type="ECO:0000256" key="4">
    <source>
        <dbReference type="SAM" id="Phobius"/>
    </source>
</evidence>
<dbReference type="GO" id="GO:0007165">
    <property type="term" value="P:signal transduction"/>
    <property type="evidence" value="ECO:0007669"/>
    <property type="project" value="UniProtKB-KW"/>
</dbReference>
<reference evidence="7 10" key="4">
    <citation type="submission" date="2019-12" db="EMBL/GenBank/DDBJ databases">
        <title>Multi-Generational Helicobacter saguini Isolates.</title>
        <authorList>
            <person name="Mannion A."/>
            <person name="Shen Z."/>
            <person name="Fox J.G."/>
        </authorList>
    </citation>
    <scope>NUCLEOTIDE SEQUENCE [LARGE SCALE GENOMIC DNA]</scope>
    <source>
        <strain evidence="7">16-048</strain>
        <strain evidence="10">16-048 (F4)</strain>
    </source>
</reference>
<feature type="domain" description="HAMP" evidence="6">
    <location>
        <begin position="396"/>
        <end position="443"/>
    </location>
</feature>
<keyword evidence="4" id="KW-0472">Membrane</keyword>
<dbReference type="EMBL" id="JRMP02000002">
    <property type="protein sequence ID" value="TLD95696.1"/>
    <property type="molecule type" value="Genomic_DNA"/>
</dbReference>
<dbReference type="InterPro" id="IPR003660">
    <property type="entry name" value="HAMP_dom"/>
</dbReference>
<evidence type="ECO:0000313" key="9">
    <source>
        <dbReference type="Proteomes" id="UP000029714"/>
    </source>
</evidence>
<dbReference type="PANTHER" id="PTHR32089">
    <property type="entry name" value="METHYL-ACCEPTING CHEMOTAXIS PROTEIN MCPB"/>
    <property type="match status" value="1"/>
</dbReference>
<name>A0A347VTQ9_9HELI</name>
<evidence type="ECO:0000313" key="8">
    <source>
        <dbReference type="EMBL" id="TLD95696.1"/>
    </source>
</evidence>
<dbReference type="Proteomes" id="UP000029714">
    <property type="component" value="Unassembled WGS sequence"/>
</dbReference>
<dbReference type="PROSITE" id="PS50885">
    <property type="entry name" value="HAMP"/>
    <property type="match status" value="1"/>
</dbReference>
<evidence type="ECO:0000256" key="1">
    <source>
        <dbReference type="ARBA" id="ARBA00023224"/>
    </source>
</evidence>
<dbReference type="PANTHER" id="PTHR32089:SF112">
    <property type="entry name" value="LYSOZYME-LIKE PROTEIN-RELATED"/>
    <property type="match status" value="1"/>
</dbReference>
<feature type="domain" description="Methyl-accepting transducer" evidence="5">
    <location>
        <begin position="504"/>
        <end position="681"/>
    </location>
</feature>
<organism evidence="8 9">
    <name type="scientific">Helicobacter saguini</name>
    <dbReference type="NCBI Taxonomy" id="1548018"/>
    <lineage>
        <taxon>Bacteria</taxon>
        <taxon>Pseudomonadati</taxon>
        <taxon>Campylobacterota</taxon>
        <taxon>Epsilonproteobacteria</taxon>
        <taxon>Campylobacterales</taxon>
        <taxon>Helicobacteraceae</taxon>
        <taxon>Helicobacter</taxon>
    </lineage>
</organism>
<keyword evidence="4" id="KW-1133">Transmembrane helix</keyword>
<dbReference type="Pfam" id="PF00015">
    <property type="entry name" value="MCPsignal"/>
    <property type="match status" value="1"/>
</dbReference>
<proteinExistence type="inferred from homology"/>
<gene>
    <name evidence="7" type="ORF">DCO61_06840</name>
    <name evidence="8" type="ORF">LS64_001515</name>
</gene>
<dbReference type="SMART" id="SM00283">
    <property type="entry name" value="MA"/>
    <property type="match status" value="1"/>
</dbReference>
<sequence length="681" mass="76041">MKKSMSLATKVLLCTLLTTAVCVTALCFFVLLSMKSREGDNAKENMLLMSKYYGSSISNEINMGLHLFHAYADSLNTYRDFAPEAISNRIGSIVKDSPSVTHGFLYLRDRDYSHLDSKYHLGNELLIIANDSGGHIDAPTKDIAELPTFKDVLSSRQMQISNPLKIKLNNEEIYAIIFAFPIIANGELVGMLGGIFDVGKIAESFMKIPSNLKDARVFTTQNGTIIAATNTKILGATLAQLGTIQPHLKPVVERVMNKEELMVEVVDTSKQRTFAAHSNMDLDLFTDTDWHVITFIPRDYVLKEYYSLRLQTIFASCFVQSVLLVVLVTFMRLQIINRLHRLNEFLMKFFKYMNHEGQKPEPLKVKSYDEIGTMSQVISNNIEKTQESLNKDTQLVNAAIQVVKDVENGNLQVKIEGETNNPQLKSLRDVLNNMLEVLQHRIGRDLNEIKRVFESYKSLDFTTEVKSAYGNVETTTNILGEEIKKMLQTSAGFAKTLEAQCQLLEDSVKKLTESTNTQASSLEETATAVNEISSSMQNVNSKTHEVISQSEDIKNVTGIIHDIADQINLLALNAAIEAARAGEHGRGFAVVADEVRKLAERTQKSLSEIEANTNVLSQSINDMVESIREQTTGIEQINQTISGLEETTQNNSTIAEETQTIANNVNQIATDILDDVNKKKF</sequence>
<evidence type="ECO:0000313" key="10">
    <source>
        <dbReference type="Proteomes" id="UP000477070"/>
    </source>
</evidence>
<comment type="similarity">
    <text evidence="2">Belongs to the methyl-accepting chemotaxis (MCP) protein family.</text>
</comment>
<reference evidence="8 9" key="1">
    <citation type="journal article" date="2014" name="Genome Announc.">
        <title>Draft genome sequences of eight enterohepatic helicobacter species isolated from both laboratory and wild rodents.</title>
        <authorList>
            <person name="Sheh A."/>
            <person name="Shen Z."/>
            <person name="Fox J.G."/>
        </authorList>
    </citation>
    <scope>NUCLEOTIDE SEQUENCE [LARGE SCALE GENOMIC DNA]</scope>
    <source>
        <strain evidence="8 9">MIT 97-6194</strain>
    </source>
</reference>
<keyword evidence="1 3" id="KW-0807">Transducer</keyword>
<reference evidence="8 9" key="2">
    <citation type="journal article" date="2016" name="Infect. Immun.">
        <title>Helicobacter saguini, a Novel Helicobacter Isolated from Cotton-Top Tamarins with Ulcerative Colitis, Has Proinflammatory Properties and Induces Typhlocolitis and Dysplasia in Gnotobiotic IL-10-/- Mice.</title>
        <authorList>
            <person name="Shen Z."/>
            <person name="Mannion A."/>
            <person name="Whary M.T."/>
            <person name="Muthupalani S."/>
            <person name="Sheh A."/>
            <person name="Feng Y."/>
            <person name="Gong G."/>
            <person name="Vandamme P."/>
            <person name="Holcombe H.R."/>
            <person name="Paster B.J."/>
            <person name="Fox J.G."/>
        </authorList>
    </citation>
    <scope>NUCLEOTIDE SEQUENCE [LARGE SCALE GENOMIC DNA]</scope>
    <source>
        <strain evidence="8 9">MIT 97-6194</strain>
    </source>
</reference>
<dbReference type="Gene3D" id="3.30.450.20">
    <property type="entry name" value="PAS domain"/>
    <property type="match status" value="1"/>
</dbReference>
<feature type="transmembrane region" description="Helical" evidence="4">
    <location>
        <begin position="313"/>
        <end position="333"/>
    </location>
</feature>
<dbReference type="STRING" id="1548018.LS64_04485"/>